<evidence type="ECO:0000313" key="13">
    <source>
        <dbReference type="EMBL" id="HGU31318.1"/>
    </source>
</evidence>
<dbReference type="GO" id="GO:0006508">
    <property type="term" value="P:proteolysis"/>
    <property type="evidence" value="ECO:0007669"/>
    <property type="project" value="UniProtKB-KW"/>
</dbReference>
<keyword evidence="8 11" id="KW-1133">Transmembrane helix</keyword>
<feature type="transmembrane region" description="Helical" evidence="11">
    <location>
        <begin position="328"/>
        <end position="349"/>
    </location>
</feature>
<dbReference type="Pfam" id="PF02163">
    <property type="entry name" value="Peptidase_M50"/>
    <property type="match status" value="1"/>
</dbReference>
<comment type="subcellular location">
    <subcellularLocation>
        <location evidence="2">Membrane</location>
        <topology evidence="2">Multi-pass membrane protein</topology>
    </subcellularLocation>
</comment>
<dbReference type="InterPro" id="IPR004387">
    <property type="entry name" value="Pept_M50_Zn"/>
</dbReference>
<dbReference type="GO" id="GO:0016020">
    <property type="term" value="C:membrane"/>
    <property type="evidence" value="ECO:0007669"/>
    <property type="project" value="UniProtKB-SubCell"/>
</dbReference>
<dbReference type="Gene3D" id="2.30.42.10">
    <property type="match status" value="1"/>
</dbReference>
<dbReference type="InterPro" id="IPR008915">
    <property type="entry name" value="Peptidase_M50"/>
</dbReference>
<dbReference type="InterPro" id="IPR001478">
    <property type="entry name" value="PDZ"/>
</dbReference>
<dbReference type="NCBIfam" id="TIGR00054">
    <property type="entry name" value="RIP metalloprotease RseP"/>
    <property type="match status" value="1"/>
</dbReference>
<comment type="cofactor">
    <cofactor evidence="1 11">
        <name>Zn(2+)</name>
        <dbReference type="ChEBI" id="CHEBI:29105"/>
    </cofactor>
</comment>
<dbReference type="InterPro" id="IPR041489">
    <property type="entry name" value="PDZ_6"/>
</dbReference>
<evidence type="ECO:0000256" key="3">
    <source>
        <dbReference type="ARBA" id="ARBA00007931"/>
    </source>
</evidence>
<name>A0A7C4RSF1_9BACT</name>
<dbReference type="EC" id="3.4.24.-" evidence="11"/>
<sequence length="358" mass="39104">MTSNIVSFAIVLGVLIFFHELGHFLMARVFGVGVQIFSLGFGPRLLGKTVGRTDYRISAVPLGGYVKMVGEEPDAEIPPEDIPFSFSHKKLLPRFVIVAAGPTFNLILAVLIFFGVFLYSGIFYFKPHIGGVDPDGPAARAGIRSQDTVVAIDGVAVDSWEAMSERILNSKGRPLSITIEREGETRTVDVQPSRRTVKNLFGEDSERYVIGITASGMTASKRIGIGEAVVESVGQTWKIARLTVMSVVKLIDGTLSPKTLGGPILIAEMAGQQAREGAENLIYFIAVISINLAILNFLPIPVLDGGHLLFFLIEAVTRKPLSIRTREVANQVGIFLLVLLMAFVFYNDLTRIFFETSR</sequence>
<reference evidence="13" key="1">
    <citation type="journal article" date="2020" name="mSystems">
        <title>Genome- and Community-Level Interaction Insights into Carbon Utilization and Element Cycling Functions of Hydrothermarchaeota in Hydrothermal Sediment.</title>
        <authorList>
            <person name="Zhou Z."/>
            <person name="Liu Y."/>
            <person name="Xu W."/>
            <person name="Pan J."/>
            <person name="Luo Z.H."/>
            <person name="Li M."/>
        </authorList>
    </citation>
    <scope>NUCLEOTIDE SEQUENCE [LARGE SCALE GENOMIC DNA]</scope>
    <source>
        <strain evidence="13">SpSt-477</strain>
    </source>
</reference>
<evidence type="ECO:0000256" key="8">
    <source>
        <dbReference type="ARBA" id="ARBA00022989"/>
    </source>
</evidence>
<comment type="similarity">
    <text evidence="3 11">Belongs to the peptidase M50B family.</text>
</comment>
<dbReference type="EMBL" id="DSUH01000012">
    <property type="protein sequence ID" value="HGU31318.1"/>
    <property type="molecule type" value="Genomic_DNA"/>
</dbReference>
<dbReference type="SUPFAM" id="SSF50156">
    <property type="entry name" value="PDZ domain-like"/>
    <property type="match status" value="1"/>
</dbReference>
<dbReference type="PANTHER" id="PTHR42837:SF2">
    <property type="entry name" value="MEMBRANE METALLOPROTEASE ARASP2, CHLOROPLASTIC-RELATED"/>
    <property type="match status" value="1"/>
</dbReference>
<keyword evidence="6 11" id="KW-0378">Hydrolase</keyword>
<dbReference type="GO" id="GO:0004222">
    <property type="term" value="F:metalloendopeptidase activity"/>
    <property type="evidence" value="ECO:0007669"/>
    <property type="project" value="InterPro"/>
</dbReference>
<gene>
    <name evidence="13" type="primary">rseP</name>
    <name evidence="13" type="ORF">ENS29_00505</name>
</gene>
<protein>
    <recommendedName>
        <fullName evidence="11">Zinc metalloprotease</fullName>
        <ecNumber evidence="11">3.4.24.-</ecNumber>
    </recommendedName>
</protein>
<evidence type="ECO:0000256" key="2">
    <source>
        <dbReference type="ARBA" id="ARBA00004141"/>
    </source>
</evidence>
<evidence type="ECO:0000256" key="6">
    <source>
        <dbReference type="ARBA" id="ARBA00022801"/>
    </source>
</evidence>
<evidence type="ECO:0000259" key="12">
    <source>
        <dbReference type="SMART" id="SM00228"/>
    </source>
</evidence>
<dbReference type="Pfam" id="PF17820">
    <property type="entry name" value="PDZ_6"/>
    <property type="match status" value="1"/>
</dbReference>
<dbReference type="GO" id="GO:0046872">
    <property type="term" value="F:metal ion binding"/>
    <property type="evidence" value="ECO:0007669"/>
    <property type="project" value="UniProtKB-KW"/>
</dbReference>
<evidence type="ECO:0000256" key="1">
    <source>
        <dbReference type="ARBA" id="ARBA00001947"/>
    </source>
</evidence>
<dbReference type="AlphaFoldDB" id="A0A7C4RSF1"/>
<dbReference type="PANTHER" id="PTHR42837">
    <property type="entry name" value="REGULATOR OF SIGMA-E PROTEASE RSEP"/>
    <property type="match status" value="1"/>
</dbReference>
<dbReference type="CDD" id="cd23081">
    <property type="entry name" value="cpPDZ_EcRseP-like"/>
    <property type="match status" value="1"/>
</dbReference>
<evidence type="ECO:0000256" key="5">
    <source>
        <dbReference type="ARBA" id="ARBA00022692"/>
    </source>
</evidence>
<keyword evidence="11" id="KW-0479">Metal-binding</keyword>
<organism evidence="13">
    <name type="scientific">Desulfatirhabdium butyrativorans</name>
    <dbReference type="NCBI Taxonomy" id="340467"/>
    <lineage>
        <taxon>Bacteria</taxon>
        <taxon>Pseudomonadati</taxon>
        <taxon>Thermodesulfobacteriota</taxon>
        <taxon>Desulfobacteria</taxon>
        <taxon>Desulfobacterales</taxon>
        <taxon>Desulfatirhabdiaceae</taxon>
        <taxon>Desulfatirhabdium</taxon>
    </lineage>
</organism>
<proteinExistence type="inferred from homology"/>
<dbReference type="SMART" id="SM00228">
    <property type="entry name" value="PDZ"/>
    <property type="match status" value="1"/>
</dbReference>
<comment type="caution">
    <text evidence="13">The sequence shown here is derived from an EMBL/GenBank/DDBJ whole genome shotgun (WGS) entry which is preliminary data.</text>
</comment>
<keyword evidence="7 11" id="KW-0862">Zinc</keyword>
<feature type="transmembrane region" description="Helical" evidence="11">
    <location>
        <begin position="95"/>
        <end position="119"/>
    </location>
</feature>
<evidence type="ECO:0000256" key="9">
    <source>
        <dbReference type="ARBA" id="ARBA00023049"/>
    </source>
</evidence>
<accession>A0A7C4RSF1</accession>
<evidence type="ECO:0000256" key="7">
    <source>
        <dbReference type="ARBA" id="ARBA00022833"/>
    </source>
</evidence>
<evidence type="ECO:0000256" key="10">
    <source>
        <dbReference type="ARBA" id="ARBA00023136"/>
    </source>
</evidence>
<keyword evidence="4 13" id="KW-0645">Protease</keyword>
<feature type="domain" description="PDZ" evidence="12">
    <location>
        <begin position="112"/>
        <end position="183"/>
    </location>
</feature>
<keyword evidence="10 11" id="KW-0472">Membrane</keyword>
<keyword evidence="9 11" id="KW-0482">Metalloprotease</keyword>
<feature type="transmembrane region" description="Helical" evidence="11">
    <location>
        <begin position="281"/>
        <end position="302"/>
    </location>
</feature>
<dbReference type="InterPro" id="IPR036034">
    <property type="entry name" value="PDZ_sf"/>
</dbReference>
<evidence type="ECO:0000256" key="4">
    <source>
        <dbReference type="ARBA" id="ARBA00022670"/>
    </source>
</evidence>
<keyword evidence="5 11" id="KW-0812">Transmembrane</keyword>
<evidence type="ECO:0000256" key="11">
    <source>
        <dbReference type="RuleBase" id="RU362031"/>
    </source>
</evidence>
<dbReference type="CDD" id="cd06163">
    <property type="entry name" value="S2P-M50_PDZ_RseP-like"/>
    <property type="match status" value="1"/>
</dbReference>